<proteinExistence type="predicted"/>
<evidence type="ECO:0000313" key="5">
    <source>
        <dbReference type="Proteomes" id="UP001151760"/>
    </source>
</evidence>
<feature type="compositionally biased region" description="Low complexity" evidence="2">
    <location>
        <begin position="858"/>
        <end position="890"/>
    </location>
</feature>
<evidence type="ECO:0000256" key="2">
    <source>
        <dbReference type="SAM" id="MobiDB-lite"/>
    </source>
</evidence>
<feature type="coiled-coil region" evidence="1">
    <location>
        <begin position="664"/>
        <end position="751"/>
    </location>
</feature>
<dbReference type="Proteomes" id="UP001151760">
    <property type="component" value="Unassembled WGS sequence"/>
</dbReference>
<keyword evidence="3" id="KW-0472">Membrane</keyword>
<feature type="region of interest" description="Disordered" evidence="2">
    <location>
        <begin position="474"/>
        <end position="521"/>
    </location>
</feature>
<keyword evidence="3" id="KW-1133">Transmembrane helix</keyword>
<comment type="caution">
    <text evidence="4">The sequence shown here is derived from an EMBL/GenBank/DDBJ whole genome shotgun (WGS) entry which is preliminary data.</text>
</comment>
<feature type="region of interest" description="Disordered" evidence="2">
    <location>
        <begin position="854"/>
        <end position="910"/>
    </location>
</feature>
<organism evidence="4 5">
    <name type="scientific">Tanacetum coccineum</name>
    <dbReference type="NCBI Taxonomy" id="301880"/>
    <lineage>
        <taxon>Eukaryota</taxon>
        <taxon>Viridiplantae</taxon>
        <taxon>Streptophyta</taxon>
        <taxon>Embryophyta</taxon>
        <taxon>Tracheophyta</taxon>
        <taxon>Spermatophyta</taxon>
        <taxon>Magnoliopsida</taxon>
        <taxon>eudicotyledons</taxon>
        <taxon>Gunneridae</taxon>
        <taxon>Pentapetalae</taxon>
        <taxon>asterids</taxon>
        <taxon>campanulids</taxon>
        <taxon>Asterales</taxon>
        <taxon>Asteraceae</taxon>
        <taxon>Asteroideae</taxon>
        <taxon>Anthemideae</taxon>
        <taxon>Anthemidinae</taxon>
        <taxon>Tanacetum</taxon>
    </lineage>
</organism>
<evidence type="ECO:0000256" key="3">
    <source>
        <dbReference type="SAM" id="Phobius"/>
    </source>
</evidence>
<evidence type="ECO:0008006" key="6">
    <source>
        <dbReference type="Google" id="ProtNLM"/>
    </source>
</evidence>
<reference evidence="4" key="1">
    <citation type="journal article" date="2022" name="Int. J. Mol. Sci.">
        <title>Draft Genome of Tanacetum Coccineum: Genomic Comparison of Closely Related Tanacetum-Family Plants.</title>
        <authorList>
            <person name="Yamashiro T."/>
            <person name="Shiraishi A."/>
            <person name="Nakayama K."/>
            <person name="Satake H."/>
        </authorList>
    </citation>
    <scope>NUCLEOTIDE SEQUENCE</scope>
</reference>
<feature type="compositionally biased region" description="Polar residues" evidence="2">
    <location>
        <begin position="369"/>
        <end position="379"/>
    </location>
</feature>
<keyword evidence="1" id="KW-0175">Coiled coil</keyword>
<evidence type="ECO:0000313" key="4">
    <source>
        <dbReference type="EMBL" id="GJU08830.1"/>
    </source>
</evidence>
<protein>
    <recommendedName>
        <fullName evidence="6">Transposase (Putative), gypsy type</fullName>
    </recommendedName>
</protein>
<evidence type="ECO:0000256" key="1">
    <source>
        <dbReference type="SAM" id="Coils"/>
    </source>
</evidence>
<dbReference type="EMBL" id="BQNB010021671">
    <property type="protein sequence ID" value="GJU08830.1"/>
    <property type="molecule type" value="Genomic_DNA"/>
</dbReference>
<sequence>MWCQRMPQQMWCRSVSGAVFYFADVTALFENDTSRTAPPSLDILGLAPRHKYGEAKLYSRGSKSQSPACVIRLCLLSMVVFLGTAVFVAGMHLTLSRGQSFLVSSTCCGKTSVIFVHPVHQSPVLLRWMGTMLLLAPEGASVLDWLVLPLRRLAASEHDCGVKYFKVLISPQLVPLGLSKGGHIEGDWFSFAKRGGSAPVCMEVTKSGLKQWKEKFFLIDRRAIPFHMPWRHPDSCITDKVPTSFNQDHVDRLKAHIVKLRDIPEGVLVRSGLSRVWRNPMCDPVLRRSDNTVMSIHDFLCMPSLEKATVREEPHELGTSILGRVVDRTTPPAPAGTAIPHASPEEIAVTRPDPNVVAKADHAAKRKTSTGPEISTNTTKRTRLSQRVSGAGSSGLAAGDGVERTDDGTLDDDDQRDGLEFAVEDVGNLNDVGQGEHINVIPLRTFDPSLGLDVTYPPILLPDKEVEAHAELSGDVRRTTRASSHASHGVDGDAFSPAQEAVPAPDAQPLDTGAGADEVASDGHVDSYFDARVSNTAGDVIERDLLPFAPGPYYLPYPYEENDGCESPPYTKDDWDEIHGVNLGLRKKELYKDPQVCRTAIDRFPTPAEIHRLHDLSSAELSDRMSVLQCQLITHGRAFHARYDHSLREVERLAKRCAQQTQIIKKQTAELKQHKESAARASEEVSGLKAELGALKSKCEATEHKLSSWDKKHRKYRSERDTLAKEKAQIEEELKSRLEHRERQAEEIQGNITSFFQSDFAPLVRKFLKSSEFNRAFAGVLNTAISVGVERGLRMGRTDEEFRGLSQRVTGFIPDAKEKFDRVIAAFPDATFPFLDKVSQHSQSSLQDIARLEPDRVTPSSQPSSATASLRTSTHARHSTSSSGTFGHTSTPEHLKKKKKPVERGGPSAA</sequence>
<accession>A0ABQ5J9X3</accession>
<feature type="region of interest" description="Disordered" evidence="2">
    <location>
        <begin position="358"/>
        <end position="415"/>
    </location>
</feature>
<reference evidence="4" key="2">
    <citation type="submission" date="2022-01" db="EMBL/GenBank/DDBJ databases">
        <authorList>
            <person name="Yamashiro T."/>
            <person name="Shiraishi A."/>
            <person name="Satake H."/>
            <person name="Nakayama K."/>
        </authorList>
    </citation>
    <scope>NUCLEOTIDE SEQUENCE</scope>
</reference>
<feature type="compositionally biased region" description="Low complexity" evidence="2">
    <location>
        <begin position="389"/>
        <end position="400"/>
    </location>
</feature>
<keyword evidence="3" id="KW-0812">Transmembrane</keyword>
<feature type="transmembrane region" description="Helical" evidence="3">
    <location>
        <begin position="70"/>
        <end position="95"/>
    </location>
</feature>
<name>A0ABQ5J9X3_9ASTR</name>
<gene>
    <name evidence="4" type="ORF">Tco_1125260</name>
</gene>
<keyword evidence="5" id="KW-1185">Reference proteome</keyword>